<dbReference type="GO" id="GO:0000978">
    <property type="term" value="F:RNA polymerase II cis-regulatory region sequence-specific DNA binding"/>
    <property type="evidence" value="ECO:0007669"/>
    <property type="project" value="TreeGrafter"/>
</dbReference>
<dbReference type="PANTHER" id="PTHR24169">
    <property type="entry name" value="NUCLEAR FACTOR NF-KAPPA-B PROTEIN"/>
    <property type="match status" value="1"/>
</dbReference>
<dbReference type="PROSITE" id="PS01204">
    <property type="entry name" value="REL_1"/>
    <property type="match status" value="1"/>
</dbReference>
<feature type="compositionally biased region" description="Polar residues" evidence="1">
    <location>
        <begin position="735"/>
        <end position="750"/>
    </location>
</feature>
<name>A0A6I8TG58_AEDAE</name>
<dbReference type="Pfam" id="PF16179">
    <property type="entry name" value="RHD_dimer"/>
    <property type="match status" value="1"/>
</dbReference>
<evidence type="ECO:0000313" key="2">
    <source>
        <dbReference type="EnsemblMetazoa" id="AAEL007696-PB"/>
    </source>
</evidence>
<feature type="compositionally biased region" description="Low complexity" evidence="1">
    <location>
        <begin position="817"/>
        <end position="832"/>
    </location>
</feature>
<dbReference type="InterPro" id="IPR002909">
    <property type="entry name" value="IPT_dom"/>
</dbReference>
<keyword evidence="3" id="KW-1185">Reference proteome</keyword>
<dbReference type="Gene3D" id="2.60.40.340">
    <property type="entry name" value="Rel homology domain (RHD), DNA-binding domain"/>
    <property type="match status" value="1"/>
</dbReference>
<dbReference type="SMART" id="SM00429">
    <property type="entry name" value="IPT"/>
    <property type="match status" value="1"/>
</dbReference>
<dbReference type="InterPro" id="IPR032397">
    <property type="entry name" value="RHD_dimer"/>
</dbReference>
<gene>
    <name evidence="2" type="primary">5569526</name>
</gene>
<dbReference type="FunCoup" id="A0A6I8TG58">
    <property type="interactions" value="131"/>
</dbReference>
<dbReference type="InterPro" id="IPR011539">
    <property type="entry name" value="RHD_DNA_bind_dom"/>
</dbReference>
<feature type="compositionally biased region" description="Polar residues" evidence="1">
    <location>
        <begin position="481"/>
        <end position="502"/>
    </location>
</feature>
<dbReference type="InterPro" id="IPR013783">
    <property type="entry name" value="Ig-like_fold"/>
</dbReference>
<dbReference type="GO" id="GO:0008063">
    <property type="term" value="P:Toll signaling pathway"/>
    <property type="evidence" value="ECO:0007669"/>
    <property type="project" value="UniProtKB-ARBA"/>
</dbReference>
<feature type="compositionally biased region" description="Polar residues" evidence="1">
    <location>
        <begin position="673"/>
        <end position="683"/>
    </location>
</feature>
<dbReference type="GO" id="GO:0034097">
    <property type="term" value="P:response to cytokine"/>
    <property type="evidence" value="ECO:0007669"/>
    <property type="project" value="TreeGrafter"/>
</dbReference>
<evidence type="ECO:0000313" key="3">
    <source>
        <dbReference type="Proteomes" id="UP000008820"/>
    </source>
</evidence>
<dbReference type="GO" id="GO:0048935">
    <property type="term" value="P:peripheral nervous system neuron development"/>
    <property type="evidence" value="ECO:0007669"/>
    <property type="project" value="UniProtKB-ARBA"/>
</dbReference>
<dbReference type="FunFam" id="2.60.40.340:FF:000006">
    <property type="entry name" value="Dorsal isoform 1-B"/>
    <property type="match status" value="1"/>
</dbReference>
<feature type="compositionally biased region" description="Basic and acidic residues" evidence="1">
    <location>
        <begin position="625"/>
        <end position="635"/>
    </location>
</feature>
<dbReference type="InterPro" id="IPR014756">
    <property type="entry name" value="Ig_E-set"/>
</dbReference>
<dbReference type="CDD" id="cd01177">
    <property type="entry name" value="IPT_NFkappaB"/>
    <property type="match status" value="1"/>
</dbReference>
<feature type="region of interest" description="Disordered" evidence="1">
    <location>
        <begin position="477"/>
        <end position="508"/>
    </location>
</feature>
<dbReference type="SUPFAM" id="SSF49417">
    <property type="entry name" value="p53-like transcription factors"/>
    <property type="match status" value="1"/>
</dbReference>
<sequence>MSFPTKLFAPFEPTACSERYKYNSSASSSSSTSSSDYEHENLFHKFDAFKRWPLAGMYNVIVNHTATTGSSPPTPTQIVPVVHITKPLEQPPSNPESRRKVDIIDQEMPPTAQERPHVVITEQPQSKALRFRYECEGRSAGSIPGVHSTPEQKTFPGIEIRGYKGRAVVVVSCVTKDPPYRPHPHNLVGKEGCKKGVCTVEINSSTMSYTFSNLGIQCVKKKDIEEALRLREEIRVDPFKTGYGHARQPATIDLNAIRLCFQVFLEGQQRGRFTEPLQPVVSDVIYDKKAMSDLVICKLSDVTAPVAGGREIILLCEKVAKEDIAVRFYEEQHGNIVWEEYGEFQHTNVHKQVAICFRTPRYRTLEVEHPVMVNIQLKRPSDGATSEPLPFELTPLDSGRRRFWSLKRDILKNDSPENEVFKKILLEGSVQTGKKNPPIQESDEVIVLDTPVAENKPIVAEQIPSDQKTTEWIERNEFDDVNNNSPVSSEDNQLLSNDSVEQQVPKEDEDKTLNELLEQVAELDEIYTDHQLRRENMIIENELKILEKTIPTGLDGTGDKMDIDDVFDDAATYTSLQRAFKNPVPLALGPPVPPRPHFQLELEPGVYDAVEPMLICPPSIEIGSLKRENKEDEKLPPLPPKRAKPNSQNKENANIDTGDEALLHSIIRKGSMRSLTPRPQSDQIIIMKSPDSPPNKKLPPTPPASPTKNDYGTLPKNKKSGFFSKLFSRKKSKSDLSASTTTLTQKSTPGASKEPSLANFESNDSTRDSVRSKTSVTEKGGDKRKPGKPVARSVSSVSAKRPTTESNPDVIYIPLKGDGPTTTLTTRTGSGTHLSLPGNDSYERASTASLPPLDRRAVSALQLDVPIQDGNMELVAIADARSIKNLVEGDYGIKLDPSVDLTEAEHFALYTSIAPNAALSEFDETSAYYAPVEPGPLPYLRPNSTAYSADV</sequence>
<dbReference type="InterPro" id="IPR033926">
    <property type="entry name" value="IPT_NFkappaB"/>
</dbReference>
<dbReference type="Proteomes" id="UP000008820">
    <property type="component" value="Chromosome 2"/>
</dbReference>
<dbReference type="CDD" id="cd07887">
    <property type="entry name" value="RHD-n_Dorsal_Dif"/>
    <property type="match status" value="1"/>
</dbReference>
<accession>A0A6I8TG58</accession>
<dbReference type="GO" id="GO:0005654">
    <property type="term" value="C:nucleoplasm"/>
    <property type="evidence" value="ECO:0007669"/>
    <property type="project" value="UniProtKB-ARBA"/>
</dbReference>
<feature type="compositionally biased region" description="Polar residues" evidence="1">
    <location>
        <begin position="645"/>
        <end position="655"/>
    </location>
</feature>
<evidence type="ECO:0000256" key="1">
    <source>
        <dbReference type="SAM" id="MobiDB-lite"/>
    </source>
</evidence>
<dbReference type="SUPFAM" id="SSF81296">
    <property type="entry name" value="E set domains"/>
    <property type="match status" value="1"/>
</dbReference>
<dbReference type="EnsemblMetazoa" id="AAEL007696-RB">
    <property type="protein sequence ID" value="AAEL007696-PB"/>
    <property type="gene ID" value="AAEL007696"/>
</dbReference>
<dbReference type="GO" id="GO:0033554">
    <property type="term" value="P:cellular response to stress"/>
    <property type="evidence" value="ECO:0007669"/>
    <property type="project" value="TreeGrafter"/>
</dbReference>
<dbReference type="AlphaFoldDB" id="A0A6I8TG58"/>
<dbReference type="PROSITE" id="PS50254">
    <property type="entry name" value="REL_2"/>
    <property type="match status" value="1"/>
</dbReference>
<organism evidence="2 3">
    <name type="scientific">Aedes aegypti</name>
    <name type="common">Yellowfever mosquito</name>
    <name type="synonym">Culex aegypti</name>
    <dbReference type="NCBI Taxonomy" id="7159"/>
    <lineage>
        <taxon>Eukaryota</taxon>
        <taxon>Metazoa</taxon>
        <taxon>Ecdysozoa</taxon>
        <taxon>Arthropoda</taxon>
        <taxon>Hexapoda</taxon>
        <taxon>Insecta</taxon>
        <taxon>Pterygota</taxon>
        <taxon>Neoptera</taxon>
        <taxon>Endopterygota</taxon>
        <taxon>Diptera</taxon>
        <taxon>Nematocera</taxon>
        <taxon>Culicoidea</taxon>
        <taxon>Culicidae</taxon>
        <taxon>Culicinae</taxon>
        <taxon>Aedini</taxon>
        <taxon>Aedes</taxon>
        <taxon>Stegomyia</taxon>
    </lineage>
</organism>
<protein>
    <submittedName>
        <fullName evidence="2">Uncharacterized protein</fullName>
    </submittedName>
</protein>
<dbReference type="FunFam" id="2.60.40.10:FF:000046">
    <property type="entry name" value="Nuclear factor NF-kappa-B p105 subunit"/>
    <property type="match status" value="1"/>
</dbReference>
<dbReference type="OrthoDB" id="7881762at2759"/>
<dbReference type="GO" id="GO:0045087">
    <property type="term" value="P:innate immune response"/>
    <property type="evidence" value="ECO:0007669"/>
    <property type="project" value="TreeGrafter"/>
</dbReference>
<dbReference type="GO" id="GO:0002225">
    <property type="term" value="P:positive regulation of antimicrobial peptide production"/>
    <property type="evidence" value="ECO:0007669"/>
    <property type="project" value="UniProtKB-ARBA"/>
</dbReference>
<feature type="compositionally biased region" description="Low complexity" evidence="1">
    <location>
        <begin position="788"/>
        <end position="801"/>
    </location>
</feature>
<dbReference type="PANTHER" id="PTHR24169:SF25">
    <property type="entry name" value="DORSAL-RELATED IMMUNITY FACTOR DIF-RELATED"/>
    <property type="match status" value="1"/>
</dbReference>
<proteinExistence type="predicted"/>
<dbReference type="InterPro" id="IPR008967">
    <property type="entry name" value="p53-like_TF_DNA-bd_sf"/>
</dbReference>
<dbReference type="InterPro" id="IPR037059">
    <property type="entry name" value="RHD_DNA_bind_dom_sf"/>
</dbReference>
<dbReference type="InterPro" id="IPR000451">
    <property type="entry name" value="NFkB/Dor"/>
</dbReference>
<reference evidence="2 3" key="1">
    <citation type="submission" date="2017-06" db="EMBL/GenBank/DDBJ databases">
        <title>Aedes aegypti genome working group (AGWG) sequencing and assembly.</title>
        <authorList>
            <consortium name="Aedes aegypti Genome Working Group (AGWG)"/>
            <person name="Matthews B.J."/>
        </authorList>
    </citation>
    <scope>NUCLEOTIDE SEQUENCE [LARGE SCALE GENOMIC DNA]</scope>
    <source>
        <strain evidence="2 3">LVP_AGWG</strain>
    </source>
</reference>
<reference evidence="2" key="2">
    <citation type="submission" date="2020-05" db="UniProtKB">
        <authorList>
            <consortium name="EnsemblMetazoa"/>
        </authorList>
    </citation>
    <scope>IDENTIFICATION</scope>
    <source>
        <strain evidence="2">LVP_AGWG</strain>
    </source>
</reference>
<dbReference type="Gene3D" id="2.60.40.10">
    <property type="entry name" value="Immunoglobulins"/>
    <property type="match status" value="1"/>
</dbReference>
<dbReference type="InterPro" id="IPR030492">
    <property type="entry name" value="RHD_CS"/>
</dbReference>
<dbReference type="InParanoid" id="A0A6I8TG58"/>
<feature type="compositionally biased region" description="Pro residues" evidence="1">
    <location>
        <begin position="691"/>
        <end position="705"/>
    </location>
</feature>
<dbReference type="GO" id="GO:0001228">
    <property type="term" value="F:DNA-binding transcription activator activity, RNA polymerase II-specific"/>
    <property type="evidence" value="ECO:0007669"/>
    <property type="project" value="UniProtKB-ARBA"/>
</dbReference>
<dbReference type="PRINTS" id="PR00057">
    <property type="entry name" value="NFKBTNSCPFCT"/>
</dbReference>
<dbReference type="GO" id="GO:0035206">
    <property type="term" value="P:regulation of hemocyte proliferation"/>
    <property type="evidence" value="ECO:0007669"/>
    <property type="project" value="UniProtKB-ARBA"/>
</dbReference>
<dbReference type="GO" id="GO:0007249">
    <property type="term" value="P:canonical NF-kappaB signal transduction"/>
    <property type="evidence" value="ECO:0007669"/>
    <property type="project" value="TreeGrafter"/>
</dbReference>
<dbReference type="GO" id="GO:0038061">
    <property type="term" value="P:non-canonical NF-kappaB signal transduction"/>
    <property type="evidence" value="ECO:0007669"/>
    <property type="project" value="TreeGrafter"/>
</dbReference>
<dbReference type="GO" id="GO:0005737">
    <property type="term" value="C:cytoplasm"/>
    <property type="evidence" value="ECO:0007669"/>
    <property type="project" value="InterPro"/>
</dbReference>
<dbReference type="Pfam" id="PF00554">
    <property type="entry name" value="RHD_DNA_bind"/>
    <property type="match status" value="1"/>
</dbReference>
<feature type="region of interest" description="Disordered" evidence="1">
    <location>
        <begin position="625"/>
        <end position="846"/>
    </location>
</feature>